<dbReference type="Proteomes" id="UP000694888">
    <property type="component" value="Unplaced"/>
</dbReference>
<feature type="transmembrane region" description="Helical" evidence="2">
    <location>
        <begin position="12"/>
        <end position="30"/>
    </location>
</feature>
<dbReference type="RefSeq" id="XP_005100799.1">
    <property type="nucleotide sequence ID" value="XM_005100742.3"/>
</dbReference>
<evidence type="ECO:0000256" key="1">
    <source>
        <dbReference type="SAM" id="MobiDB-lite"/>
    </source>
</evidence>
<evidence type="ECO:0000313" key="3">
    <source>
        <dbReference type="Proteomes" id="UP000694888"/>
    </source>
</evidence>
<keyword evidence="2" id="KW-0472">Membrane</keyword>
<feature type="compositionally biased region" description="Polar residues" evidence="1">
    <location>
        <begin position="704"/>
        <end position="715"/>
    </location>
</feature>
<name>A0ABM0JT00_APLCA</name>
<organism evidence="3 4">
    <name type="scientific">Aplysia californica</name>
    <name type="common">California sea hare</name>
    <dbReference type="NCBI Taxonomy" id="6500"/>
    <lineage>
        <taxon>Eukaryota</taxon>
        <taxon>Metazoa</taxon>
        <taxon>Spiralia</taxon>
        <taxon>Lophotrochozoa</taxon>
        <taxon>Mollusca</taxon>
        <taxon>Gastropoda</taxon>
        <taxon>Heterobranchia</taxon>
        <taxon>Euthyneura</taxon>
        <taxon>Tectipleura</taxon>
        <taxon>Aplysiida</taxon>
        <taxon>Aplysioidea</taxon>
        <taxon>Aplysiidae</taxon>
        <taxon>Aplysia</taxon>
    </lineage>
</organism>
<feature type="compositionally biased region" description="Acidic residues" evidence="1">
    <location>
        <begin position="681"/>
        <end position="698"/>
    </location>
</feature>
<accession>A0ABM0JT00</accession>
<evidence type="ECO:0000256" key="2">
    <source>
        <dbReference type="SAM" id="Phobius"/>
    </source>
</evidence>
<sequence length="715" mass="81204">MVESINNMNLRFGLRELVYACLCIVLGYLLRVRDSYSLTPMWRKRSEISKFVNGKFTTDVDRNPLPIVTDLEGDGVNEIVLVSNDLVHLNVLAMPLRSEEEDKTLAHVMVKHKAEMMFKGRSKGHIPRPHTVGVGFIEPYLSMMQIRKQVIVVVTDDWQVLCYSHELKLLWYQQLPLPSVDLESIEVKSLSVLVSPFTIEKKHKGLVVIAGSFRHKTHKPDILAKIKEREENKSRNRTLEMPTEEDNETLTHFSTFTLSADDGSLLWKHTAGDFDEQQQNTKGDKAHHWKLSLHHKRIHKGESPWEEYGSQLNDFWPHMWAENSDTEIFMVRVNKQFNTTSRSQKSVPEPSEGVQQTGSALLPEHLIGFSYGGQRPHSDHEHVTNPNSLIIKSPEGIQVLSLVTGQPKTVYRLPADRALYLDVDGDGHVEKVVWDMGQHYSPCFLDIWRVKPVQEQIDQIAVCTSKRLFWTRSWSLEEDVYKKIPPRVIKSVARKTGLLRHFLGHNLFQDNSYDVIVFGGLGRVSSVGIDGNIHWQTLTESRWGDLSLNMRRSGGRPVPDDVKEEFFMSFEPSRILMPLEVSGPKVAVAVTGWNMISVVDLVEGTLLAQHSIPAPSTGPLVYGDFDNDGLMDLILTCKKGYIGFSLKLQHNYELTLLYTVSVFLLIILFSWLISTMSQSDNDSENDDDELDENDEILAGDDTIAITTDSLLSPPQ</sequence>
<keyword evidence="2" id="KW-0812">Transmembrane</keyword>
<keyword evidence="3" id="KW-1185">Reference proteome</keyword>
<feature type="region of interest" description="Disordered" evidence="1">
    <location>
        <begin position="680"/>
        <end position="715"/>
    </location>
</feature>
<dbReference type="GeneID" id="101859492"/>
<dbReference type="PANTHER" id="PTHR34284:SF1">
    <property type="entry name" value="FG-GAP REPEAT-CONTAINING PROTEIN"/>
    <property type="match status" value="1"/>
</dbReference>
<gene>
    <name evidence="4" type="primary">LOC101859492</name>
</gene>
<evidence type="ECO:0000313" key="4">
    <source>
        <dbReference type="RefSeq" id="XP_005100799.1"/>
    </source>
</evidence>
<dbReference type="PANTHER" id="PTHR34284">
    <property type="entry name" value="FG-GAP REPEAT-CONTAINING PROTEIN"/>
    <property type="match status" value="1"/>
</dbReference>
<feature type="transmembrane region" description="Helical" evidence="2">
    <location>
        <begin position="655"/>
        <end position="673"/>
    </location>
</feature>
<reference evidence="4" key="1">
    <citation type="submission" date="2025-08" db="UniProtKB">
        <authorList>
            <consortium name="RefSeq"/>
        </authorList>
    </citation>
    <scope>IDENTIFICATION</scope>
</reference>
<proteinExistence type="predicted"/>
<protein>
    <submittedName>
        <fullName evidence="4">Uncharacterized protein LOC101859492</fullName>
    </submittedName>
</protein>
<keyword evidence="2" id="KW-1133">Transmembrane helix</keyword>